<feature type="compositionally biased region" description="Low complexity" evidence="1">
    <location>
        <begin position="241"/>
        <end position="250"/>
    </location>
</feature>
<proteinExistence type="predicted"/>
<keyword evidence="2" id="KW-0472">Membrane</keyword>
<evidence type="ECO:0000256" key="1">
    <source>
        <dbReference type="SAM" id="MobiDB-lite"/>
    </source>
</evidence>
<feature type="transmembrane region" description="Helical" evidence="2">
    <location>
        <begin position="160"/>
        <end position="180"/>
    </location>
</feature>
<evidence type="ECO:0008006" key="5">
    <source>
        <dbReference type="Google" id="ProtNLM"/>
    </source>
</evidence>
<dbReference type="AlphaFoldDB" id="A0A420YA44"/>
<keyword evidence="2" id="KW-0812">Transmembrane</keyword>
<dbReference type="STRING" id="177199.A0A420YA44"/>
<feature type="transmembrane region" description="Helical" evidence="2">
    <location>
        <begin position="60"/>
        <end position="77"/>
    </location>
</feature>
<keyword evidence="2" id="KW-1133">Transmembrane helix</keyword>
<reference evidence="3 4" key="1">
    <citation type="submission" date="2018-08" db="EMBL/GenBank/DDBJ databases">
        <title>Draft genome of the lignicolous fungus Coniochaeta pulveracea.</title>
        <authorList>
            <person name="Borstlap C.J."/>
            <person name="De Witt R.N."/>
            <person name="Botha A."/>
            <person name="Volschenk H."/>
        </authorList>
    </citation>
    <scope>NUCLEOTIDE SEQUENCE [LARGE SCALE GENOMIC DNA]</scope>
    <source>
        <strain evidence="3 4">CAB683</strain>
    </source>
</reference>
<dbReference type="EMBL" id="QVQW01000027">
    <property type="protein sequence ID" value="RKU44755.1"/>
    <property type="molecule type" value="Genomic_DNA"/>
</dbReference>
<feature type="compositionally biased region" description="Basic and acidic residues" evidence="1">
    <location>
        <begin position="255"/>
        <end position="265"/>
    </location>
</feature>
<feature type="transmembrane region" description="Helical" evidence="2">
    <location>
        <begin position="20"/>
        <end position="39"/>
    </location>
</feature>
<dbReference type="SUPFAM" id="SSF48652">
    <property type="entry name" value="Tetraspanin"/>
    <property type="match status" value="1"/>
</dbReference>
<dbReference type="GO" id="GO:0016020">
    <property type="term" value="C:membrane"/>
    <property type="evidence" value="ECO:0007669"/>
    <property type="project" value="InterPro"/>
</dbReference>
<sequence>MRAKYQHLNAVSLSLPLSSASTIAAILLPVLSFLNTLYYNFHSLSSTRAGSRDPVFLPQALQVLQTIFATVLATTFYSDISSDSAQRCLLSTRWQKLWSDHDSAAVRRIQDTWDCCGFNSIKDRAWPFPHKGSPQPDCATQWGRTIACGQPWGGAMRQSAGLEFGIVVVVSLLQLANVLLSRYFKRHRYQRGATSHADEGFIVTASRLLGIGVGGLDRDAPERRRLTGSDAIEDVNNPHCSPESSSPTSSNGHGFSERPRSRQGHDGYGAAGRDIVNTDSDV</sequence>
<feature type="region of interest" description="Disordered" evidence="1">
    <location>
        <begin position="228"/>
        <end position="282"/>
    </location>
</feature>
<organism evidence="3 4">
    <name type="scientific">Coniochaeta pulveracea</name>
    <dbReference type="NCBI Taxonomy" id="177199"/>
    <lineage>
        <taxon>Eukaryota</taxon>
        <taxon>Fungi</taxon>
        <taxon>Dikarya</taxon>
        <taxon>Ascomycota</taxon>
        <taxon>Pezizomycotina</taxon>
        <taxon>Sordariomycetes</taxon>
        <taxon>Sordariomycetidae</taxon>
        <taxon>Coniochaetales</taxon>
        <taxon>Coniochaetaceae</taxon>
        <taxon>Coniochaeta</taxon>
    </lineage>
</organism>
<comment type="caution">
    <text evidence="3">The sequence shown here is derived from an EMBL/GenBank/DDBJ whole genome shotgun (WGS) entry which is preliminary data.</text>
</comment>
<gene>
    <name evidence="3" type="ORF">DL546_005634</name>
</gene>
<dbReference type="InterPro" id="IPR008952">
    <property type="entry name" value="Tetraspanin_EC2_sf"/>
</dbReference>
<keyword evidence="4" id="KW-1185">Reference proteome</keyword>
<evidence type="ECO:0000256" key="2">
    <source>
        <dbReference type="SAM" id="Phobius"/>
    </source>
</evidence>
<name>A0A420YA44_9PEZI</name>
<dbReference type="OrthoDB" id="71600at2759"/>
<evidence type="ECO:0000313" key="3">
    <source>
        <dbReference type="EMBL" id="RKU44755.1"/>
    </source>
</evidence>
<accession>A0A420YA44</accession>
<dbReference type="Proteomes" id="UP000275385">
    <property type="component" value="Unassembled WGS sequence"/>
</dbReference>
<protein>
    <recommendedName>
        <fullName evidence="5">Tetraspanin Tsp3</fullName>
    </recommendedName>
</protein>
<evidence type="ECO:0000313" key="4">
    <source>
        <dbReference type="Proteomes" id="UP000275385"/>
    </source>
</evidence>